<reference evidence="1" key="2">
    <citation type="journal article" date="2015" name="Data Brief">
        <title>Shoot transcriptome of the giant reed, Arundo donax.</title>
        <authorList>
            <person name="Barrero R.A."/>
            <person name="Guerrero F.D."/>
            <person name="Moolhuijzen P."/>
            <person name="Goolsby J.A."/>
            <person name="Tidwell J."/>
            <person name="Bellgard S.E."/>
            <person name="Bellgard M.I."/>
        </authorList>
    </citation>
    <scope>NUCLEOTIDE SEQUENCE</scope>
    <source>
        <tissue evidence="1">Shoot tissue taken approximately 20 cm above the soil surface</tissue>
    </source>
</reference>
<accession>A0A0A9G164</accession>
<evidence type="ECO:0000313" key="1">
    <source>
        <dbReference type="EMBL" id="JAE17199.1"/>
    </source>
</evidence>
<organism evidence="1">
    <name type="scientific">Arundo donax</name>
    <name type="common">Giant reed</name>
    <name type="synonym">Donax arundinaceus</name>
    <dbReference type="NCBI Taxonomy" id="35708"/>
    <lineage>
        <taxon>Eukaryota</taxon>
        <taxon>Viridiplantae</taxon>
        <taxon>Streptophyta</taxon>
        <taxon>Embryophyta</taxon>
        <taxon>Tracheophyta</taxon>
        <taxon>Spermatophyta</taxon>
        <taxon>Magnoliopsida</taxon>
        <taxon>Liliopsida</taxon>
        <taxon>Poales</taxon>
        <taxon>Poaceae</taxon>
        <taxon>PACMAD clade</taxon>
        <taxon>Arundinoideae</taxon>
        <taxon>Arundineae</taxon>
        <taxon>Arundo</taxon>
    </lineage>
</organism>
<dbReference type="EMBL" id="GBRH01180697">
    <property type="protein sequence ID" value="JAE17199.1"/>
    <property type="molecule type" value="Transcribed_RNA"/>
</dbReference>
<protein>
    <submittedName>
        <fullName evidence="1">Uncharacterized protein</fullName>
    </submittedName>
</protein>
<name>A0A0A9G164_ARUDO</name>
<sequence length="72" mass="8277">MAITQLSHYRFARNEILQVRVAGQEPICPPLWMPNFVRRSARPIPPGICNVPVRFNHRLPTNVKLGTMLPCR</sequence>
<reference evidence="1" key="1">
    <citation type="submission" date="2014-09" db="EMBL/GenBank/DDBJ databases">
        <authorList>
            <person name="Magalhaes I.L.F."/>
            <person name="Oliveira U."/>
            <person name="Santos F.R."/>
            <person name="Vidigal T.H.D.A."/>
            <person name="Brescovit A.D."/>
            <person name="Santos A.J."/>
        </authorList>
    </citation>
    <scope>NUCLEOTIDE SEQUENCE</scope>
    <source>
        <tissue evidence="1">Shoot tissue taken approximately 20 cm above the soil surface</tissue>
    </source>
</reference>
<proteinExistence type="predicted"/>
<dbReference type="AlphaFoldDB" id="A0A0A9G164"/>